<sequence length="386" mass="44786">MLDSRSQDDAHRTGSRAIDDLIATVLANADVQINGRRPWDLQIHHPDTLSRIAAQRSLGLGESYMDGWWDCDALDEFTFRILRAGGDHLGKNKWTLALQLLGHSLRNRQSLRRARQVAERHYDLGNDLFEKMLDPTMAYSCGYWKDAETLHEAQEAKLDLICRKLELEPGMTLLDIGCGWGSLLEYAARHYGVRAHGVTVSTEQARLARERCKHLPVEVLLKDYRAVTGQYDRVVSVGMFEHVGRRNYRTFMETSRRLLKDRGLMLLHTIGNNESTHCHDAWINKYIFPNGELPSIKQIAQQAEHRFVVEDLHNFGPDYARTLKAWDANFQAHWPELSGQYDERFQRMWHYYLNLCAGAFRARTIQLWQWVFSKPGHRVQAYRAPR</sequence>
<dbReference type="EC" id="2.1.1.79" evidence="7"/>
<evidence type="ECO:0000256" key="1">
    <source>
        <dbReference type="ARBA" id="ARBA00010815"/>
    </source>
</evidence>
<evidence type="ECO:0000256" key="4">
    <source>
        <dbReference type="ARBA" id="ARBA00022691"/>
    </source>
</evidence>
<evidence type="ECO:0000256" key="3">
    <source>
        <dbReference type="ARBA" id="ARBA00022679"/>
    </source>
</evidence>
<keyword evidence="4" id="KW-0949">S-adenosyl-L-methionine</keyword>
<evidence type="ECO:0000313" key="8">
    <source>
        <dbReference type="Proteomes" id="UP001108027"/>
    </source>
</evidence>
<dbReference type="InterPro" id="IPR003333">
    <property type="entry name" value="CMAS"/>
</dbReference>
<gene>
    <name evidence="7" type="primary">cfa</name>
    <name evidence="7" type="ORF">LL252_14295</name>
</gene>
<evidence type="ECO:0000256" key="5">
    <source>
        <dbReference type="ARBA" id="ARBA00023098"/>
    </source>
</evidence>
<reference evidence="7" key="1">
    <citation type="submission" date="2021-10" db="EMBL/GenBank/DDBJ databases">
        <title>The diversity and Nitrogen Metabolism of Culturable Nitrate-Utilizing Bacteria Within the Oxygen Minimum Zone of the Changjiang (Yangtze River)Estuary.</title>
        <authorList>
            <person name="Zhang D."/>
            <person name="Zheng J."/>
            <person name="Liu S."/>
            <person name="He W."/>
        </authorList>
    </citation>
    <scope>NUCLEOTIDE SEQUENCE</scope>
    <source>
        <strain evidence="7">FXH-223</strain>
    </source>
</reference>
<dbReference type="GO" id="GO:0008825">
    <property type="term" value="F:cyclopropane-fatty-acyl-phospholipid synthase activity"/>
    <property type="evidence" value="ECO:0007669"/>
    <property type="project" value="UniProtKB-EC"/>
</dbReference>
<feature type="active site" evidence="6">
    <location>
        <position position="356"/>
    </location>
</feature>
<dbReference type="CDD" id="cd02440">
    <property type="entry name" value="AdoMet_MTases"/>
    <property type="match status" value="1"/>
</dbReference>
<protein>
    <submittedName>
        <fullName evidence="7">Cyclopropane fatty acyl phospholipid synthase</fullName>
        <ecNumber evidence="7">2.1.1.79</ecNumber>
    </submittedName>
</protein>
<dbReference type="PANTHER" id="PTHR43667:SF1">
    <property type="entry name" value="CYCLOPROPANE-FATTY-ACYL-PHOSPHOLIPID SYNTHASE"/>
    <property type="match status" value="1"/>
</dbReference>
<dbReference type="SUPFAM" id="SSF53335">
    <property type="entry name" value="S-adenosyl-L-methionine-dependent methyltransferases"/>
    <property type="match status" value="1"/>
</dbReference>
<dbReference type="AlphaFoldDB" id="A0A9Q3UP14"/>
<evidence type="ECO:0000256" key="6">
    <source>
        <dbReference type="PIRSR" id="PIRSR003085-1"/>
    </source>
</evidence>
<evidence type="ECO:0000256" key="2">
    <source>
        <dbReference type="ARBA" id="ARBA00022603"/>
    </source>
</evidence>
<comment type="similarity">
    <text evidence="1">Belongs to the CFA/CMAS family.</text>
</comment>
<dbReference type="EMBL" id="JAJGNA010000021">
    <property type="protein sequence ID" value="MCC4309740.1"/>
    <property type="molecule type" value="Genomic_DNA"/>
</dbReference>
<proteinExistence type="inferred from homology"/>
<dbReference type="NCBIfam" id="NF008686">
    <property type="entry name" value="PRK11705.1"/>
    <property type="match status" value="1"/>
</dbReference>
<comment type="caution">
    <text evidence="7">The sequence shown here is derived from an EMBL/GenBank/DDBJ whole genome shotgun (WGS) entry which is preliminary data.</text>
</comment>
<organism evidence="7 8">
    <name type="scientific">Alloalcanivorax marinus</name>
    <dbReference type="NCBI Taxonomy" id="1177169"/>
    <lineage>
        <taxon>Bacteria</taxon>
        <taxon>Pseudomonadati</taxon>
        <taxon>Pseudomonadota</taxon>
        <taxon>Gammaproteobacteria</taxon>
        <taxon>Oceanospirillales</taxon>
        <taxon>Alcanivoracaceae</taxon>
        <taxon>Alloalcanivorax</taxon>
    </lineage>
</organism>
<dbReference type="PIRSF" id="PIRSF003085">
    <property type="entry name" value="CMAS"/>
    <property type="match status" value="1"/>
</dbReference>
<keyword evidence="2 7" id="KW-0489">Methyltransferase</keyword>
<dbReference type="Gene3D" id="3.40.50.150">
    <property type="entry name" value="Vaccinia Virus protein VP39"/>
    <property type="match status" value="1"/>
</dbReference>
<dbReference type="InterPro" id="IPR029063">
    <property type="entry name" value="SAM-dependent_MTases_sf"/>
</dbReference>
<keyword evidence="8" id="KW-1185">Reference proteome</keyword>
<dbReference type="Proteomes" id="UP001108027">
    <property type="component" value="Unassembled WGS sequence"/>
</dbReference>
<keyword evidence="3 7" id="KW-0808">Transferase</keyword>
<keyword evidence="5" id="KW-0443">Lipid metabolism</keyword>
<dbReference type="Pfam" id="PF02353">
    <property type="entry name" value="CMAS"/>
    <property type="match status" value="1"/>
</dbReference>
<dbReference type="PANTHER" id="PTHR43667">
    <property type="entry name" value="CYCLOPROPANE-FATTY-ACYL-PHOSPHOLIPID SYNTHASE"/>
    <property type="match status" value="1"/>
</dbReference>
<name>A0A9Q3UP14_9GAMM</name>
<dbReference type="GO" id="GO:0008610">
    <property type="term" value="P:lipid biosynthetic process"/>
    <property type="evidence" value="ECO:0007669"/>
    <property type="project" value="InterPro"/>
</dbReference>
<accession>A0A9Q3UP14</accession>
<dbReference type="RefSeq" id="WP_204427533.1">
    <property type="nucleotide sequence ID" value="NZ_JADDOL010000004.1"/>
</dbReference>
<dbReference type="GO" id="GO:0032259">
    <property type="term" value="P:methylation"/>
    <property type="evidence" value="ECO:0007669"/>
    <property type="project" value="UniProtKB-KW"/>
</dbReference>
<dbReference type="InterPro" id="IPR050723">
    <property type="entry name" value="CFA/CMAS"/>
</dbReference>
<evidence type="ECO:0000313" key="7">
    <source>
        <dbReference type="EMBL" id="MCC4309740.1"/>
    </source>
</evidence>